<dbReference type="InterPro" id="IPR011009">
    <property type="entry name" value="Kinase-like_dom_sf"/>
</dbReference>
<dbReference type="Proteomes" id="UP000539642">
    <property type="component" value="Unassembled WGS sequence"/>
</dbReference>
<reference evidence="2 3" key="1">
    <citation type="submission" date="2020-08" db="EMBL/GenBank/DDBJ databases">
        <title>Genomic Encyclopedia of Type Strains, Phase IV (KMG-IV): sequencing the most valuable type-strain genomes for metagenomic binning, comparative biology and taxonomic classification.</title>
        <authorList>
            <person name="Goeker M."/>
        </authorList>
    </citation>
    <scope>NUCLEOTIDE SEQUENCE [LARGE SCALE GENOMIC DNA]</scope>
    <source>
        <strain evidence="2 3">DSM 28570</strain>
    </source>
</reference>
<dbReference type="PANTHER" id="PTHR21310">
    <property type="entry name" value="AMINOGLYCOSIDE PHOSPHOTRANSFERASE-RELATED-RELATED"/>
    <property type="match status" value="1"/>
</dbReference>
<dbReference type="InterPro" id="IPR051678">
    <property type="entry name" value="AGP_Transferase"/>
</dbReference>
<gene>
    <name evidence="2" type="ORF">HNQ81_000349</name>
</gene>
<comment type="caution">
    <text evidence="2">The sequence shown here is derived from an EMBL/GenBank/DDBJ whole genome shotgun (WGS) entry which is preliminary data.</text>
</comment>
<organism evidence="2 3">
    <name type="scientific">Desulfoprunum benzoelyticum</name>
    <dbReference type="NCBI Taxonomy" id="1506996"/>
    <lineage>
        <taxon>Bacteria</taxon>
        <taxon>Pseudomonadati</taxon>
        <taxon>Thermodesulfobacteriota</taxon>
        <taxon>Desulfobulbia</taxon>
        <taxon>Desulfobulbales</taxon>
        <taxon>Desulfobulbaceae</taxon>
        <taxon>Desulfoprunum</taxon>
    </lineage>
</organism>
<protein>
    <recommendedName>
        <fullName evidence="1">Aminoglycoside phosphotransferase domain-containing protein</fullName>
    </recommendedName>
</protein>
<dbReference type="Gene3D" id="3.30.200.20">
    <property type="entry name" value="Phosphorylase Kinase, domain 1"/>
    <property type="match status" value="1"/>
</dbReference>
<dbReference type="EMBL" id="JACHEO010000001">
    <property type="protein sequence ID" value="MBB5346642.1"/>
    <property type="molecule type" value="Genomic_DNA"/>
</dbReference>
<sequence length="351" mass="39931">MTSETHLLEELLPLLRDVGLIGRGEESGLAVAMLAADGSTRRFVRISRHGRALALAIFPEVAEGRMLAEAVAAWRIGRHLQRQGIPVPELYGWDERRGLVLFEDLGDTRLHDLVQATDFDDFAARNRLLELYRQVIDRLVAMQIDGAPGLDGRWCWDTPRYDRQLMLERESGYFLRAFWQDLLALPVPAGIDDEFAAIADMAAEAPAGFFLHRDFQSRNIMVKDGAIRIIDYQGGRFGPLGYDLASLLIDPYADLPPAFSDQLFDWYLERLGERITIDRRQFRRHYSLLALQRNLQIIGAFAFLAHVRGKLFFADYIRPAIGKLQLRLQEPIFAGQPILRAMAERAVERLG</sequence>
<dbReference type="Pfam" id="PF01636">
    <property type="entry name" value="APH"/>
    <property type="match status" value="1"/>
</dbReference>
<dbReference type="Gene3D" id="3.90.1200.10">
    <property type="match status" value="1"/>
</dbReference>
<feature type="domain" description="Aminoglycoside phosphotransferase" evidence="1">
    <location>
        <begin position="35"/>
        <end position="270"/>
    </location>
</feature>
<dbReference type="InterPro" id="IPR002575">
    <property type="entry name" value="Aminoglycoside_PTrfase"/>
</dbReference>
<evidence type="ECO:0000313" key="2">
    <source>
        <dbReference type="EMBL" id="MBB5346642.1"/>
    </source>
</evidence>
<dbReference type="AlphaFoldDB" id="A0A840ULJ6"/>
<name>A0A840ULJ6_9BACT</name>
<accession>A0A840ULJ6</accession>
<dbReference type="RefSeq" id="WP_183347666.1">
    <property type="nucleotide sequence ID" value="NZ_JACHEO010000001.1"/>
</dbReference>
<proteinExistence type="predicted"/>
<dbReference type="SUPFAM" id="SSF56112">
    <property type="entry name" value="Protein kinase-like (PK-like)"/>
    <property type="match status" value="1"/>
</dbReference>
<evidence type="ECO:0000313" key="3">
    <source>
        <dbReference type="Proteomes" id="UP000539642"/>
    </source>
</evidence>
<evidence type="ECO:0000259" key="1">
    <source>
        <dbReference type="Pfam" id="PF01636"/>
    </source>
</evidence>
<keyword evidence="3" id="KW-1185">Reference proteome</keyword>